<reference evidence="5" key="1">
    <citation type="submission" date="2016-12" db="EMBL/GenBank/DDBJ databases">
        <title>The genomes of Aspergillus section Nigri reveals drivers in fungal speciation.</title>
        <authorList>
            <consortium name="DOE Joint Genome Institute"/>
            <person name="Vesth T.C."/>
            <person name="Nybo J."/>
            <person name="Theobald S."/>
            <person name="Brandl J."/>
            <person name="Frisvad J.C."/>
            <person name="Nielsen K.F."/>
            <person name="Lyhne E.K."/>
            <person name="Kogle M.E."/>
            <person name="Kuo A."/>
            <person name="Riley R."/>
            <person name="Clum A."/>
            <person name="Nolan M."/>
            <person name="Lipzen A."/>
            <person name="Salamov A."/>
            <person name="Henrissat B."/>
            <person name="Wiebenga A."/>
            <person name="De vries R.P."/>
            <person name="Grigoriev I.V."/>
            <person name="Mortensen U.H."/>
            <person name="Andersen M.R."/>
            <person name="Baker S.E."/>
        </authorList>
    </citation>
    <scope>NUCLEOTIDE SEQUENCE</scope>
    <source>
        <strain evidence="5">IBT 28561</strain>
    </source>
</reference>
<dbReference type="PROSITE" id="PS50026">
    <property type="entry name" value="EGF_3"/>
    <property type="match status" value="1"/>
</dbReference>
<feature type="compositionally biased region" description="Basic and acidic residues" evidence="2">
    <location>
        <begin position="24"/>
        <end position="33"/>
    </location>
</feature>
<evidence type="ECO:0000256" key="1">
    <source>
        <dbReference type="PROSITE-ProRule" id="PRU00076"/>
    </source>
</evidence>
<feature type="compositionally biased region" description="Pro residues" evidence="2">
    <location>
        <begin position="86"/>
        <end position="99"/>
    </location>
</feature>
<feature type="compositionally biased region" description="Low complexity" evidence="2">
    <location>
        <begin position="141"/>
        <end position="150"/>
    </location>
</feature>
<feature type="compositionally biased region" description="Basic and acidic residues" evidence="2">
    <location>
        <begin position="380"/>
        <end position="390"/>
    </location>
</feature>
<dbReference type="RefSeq" id="XP_024696399.1">
    <property type="nucleotide sequence ID" value="XM_024833205.1"/>
</dbReference>
<dbReference type="InterPro" id="IPR000742">
    <property type="entry name" value="EGF"/>
</dbReference>
<sequence>MNSGYPPDPASGQRPAEPKGSVRRAREMLESGRRPRIQAPPMPPQGFQRPPPYRTDPSHMTQWPLSGSGAMPPQQVDPQGRLFVPRGPPPQRPPRPDAPSPSVYSERSLSDAEPSPLHLNRSVPSFSKPRPPQQPPPPRPAVRVPIPARPTSDADSTPRVSVATDELFRRSAASTTSIPSIPDFPASTLPLPAEDNTVPKHVPRRPPNLAPPPHTSRSFINRRSSVSPIPEEISESPTVPRSAYPSSRAVVPSWASAQAESDILGAYLDVDSGEDSPDSRPSGEDHGPTLVRQASLGKRGKPSLRTIQRATTESLAPPAGNHPRDIKQPSSGAEPSGAPQQKDVFGGPKDNRGSASSSSTASSHFDWEKAPVVVNIGQPQRHDSPALEKEMGGALPLAAPTMSDKRPTGRRPPRLDMDAVRDAEARGSLTSLPDLIRRATRLATNLEHGRTASRNDLLNFGGSKLPNGQNRKSGSLKDILASFPPPASTPQGGRSSWPTFFGRSQLHNLHSNDDTEDNGEKSRRPARRCCGMPLWLFIVLLIIFIIIVLCAVLIPVFLVVVPQHKNSRITSLASHSACGSNSPCENGGVSVSSDDVCSCVCTNGFTGSRCTVAGDASCIATEIPDGSSSRNATMGDQLPRLFGDVKSDFNIPLDPVTIMALFSQNDVSCTTENALIAFRGVSTGSNKRDLPTATLSARGSAATEDGIVFDHPIKKHSQSDSTDKEDDPPEASPSKTPTASSTHHSPQAISDKTLDFARVAVLYILEKTGAFDAALFTVDSIENYLRDKYPAKKEKYVIDLEDAGVSATYTLDFDGYQISTPGGAVVGGDSQ</sequence>
<dbReference type="PROSITE" id="PS00022">
    <property type="entry name" value="EGF_1"/>
    <property type="match status" value="1"/>
</dbReference>
<feature type="compositionally biased region" description="Polar residues" evidence="2">
    <location>
        <begin position="305"/>
        <end position="314"/>
    </location>
</feature>
<dbReference type="EMBL" id="MSFM01000001">
    <property type="protein sequence ID" value="PKY07805.1"/>
    <property type="molecule type" value="Genomic_DNA"/>
</dbReference>
<evidence type="ECO:0000313" key="5">
    <source>
        <dbReference type="EMBL" id="PKY07805.1"/>
    </source>
</evidence>
<feature type="region of interest" description="Disordered" evidence="2">
    <location>
        <begin position="707"/>
        <end position="747"/>
    </location>
</feature>
<feature type="region of interest" description="Disordered" evidence="2">
    <location>
        <begin position="1"/>
        <end position="390"/>
    </location>
</feature>
<comment type="caution">
    <text evidence="5">The sequence shown here is derived from an EMBL/GenBank/DDBJ whole genome shotgun (WGS) entry which is preliminary data.</text>
</comment>
<feature type="domain" description="EGF-like" evidence="4">
    <location>
        <begin position="574"/>
        <end position="611"/>
    </location>
</feature>
<feature type="compositionally biased region" description="Basic and acidic residues" evidence="2">
    <location>
        <begin position="277"/>
        <end position="287"/>
    </location>
</feature>
<feature type="region of interest" description="Disordered" evidence="2">
    <location>
        <begin position="455"/>
        <end position="497"/>
    </location>
</feature>
<feature type="compositionally biased region" description="Low complexity" evidence="2">
    <location>
        <begin position="354"/>
        <end position="363"/>
    </location>
</feature>
<dbReference type="Proteomes" id="UP000234254">
    <property type="component" value="Unassembled WGS sequence"/>
</dbReference>
<feature type="compositionally biased region" description="Pro residues" evidence="2">
    <location>
        <begin position="205"/>
        <end position="214"/>
    </location>
</feature>
<protein>
    <recommendedName>
        <fullName evidence="4">EGF-like domain-containing protein</fullName>
    </recommendedName>
</protein>
<keyword evidence="3" id="KW-0812">Transmembrane</keyword>
<name>A0A2I1DD69_ASPC2</name>
<accession>A0A2I1DD69</accession>
<feature type="disulfide bond" evidence="1">
    <location>
        <begin position="601"/>
        <end position="610"/>
    </location>
</feature>
<feature type="compositionally biased region" description="Low complexity" evidence="2">
    <location>
        <begin position="224"/>
        <end position="240"/>
    </location>
</feature>
<evidence type="ECO:0000313" key="6">
    <source>
        <dbReference type="Proteomes" id="UP000234254"/>
    </source>
</evidence>
<comment type="caution">
    <text evidence="1">Lacks conserved residue(s) required for the propagation of feature annotation.</text>
</comment>
<feature type="compositionally biased region" description="Pro residues" evidence="2">
    <location>
        <begin position="38"/>
        <end position="54"/>
    </location>
</feature>
<dbReference type="PROSITE" id="PS01186">
    <property type="entry name" value="EGF_2"/>
    <property type="match status" value="1"/>
</dbReference>
<dbReference type="Gene3D" id="2.10.25.10">
    <property type="entry name" value="Laminin"/>
    <property type="match status" value="1"/>
</dbReference>
<feature type="transmembrane region" description="Helical" evidence="3">
    <location>
        <begin position="534"/>
        <end position="561"/>
    </location>
</feature>
<feature type="compositionally biased region" description="Low complexity" evidence="2">
    <location>
        <begin position="732"/>
        <end position="746"/>
    </location>
</feature>
<dbReference type="AlphaFoldDB" id="A0A2I1DD69"/>
<evidence type="ECO:0000256" key="3">
    <source>
        <dbReference type="SAM" id="Phobius"/>
    </source>
</evidence>
<dbReference type="CDD" id="cd00054">
    <property type="entry name" value="EGF_CA"/>
    <property type="match status" value="1"/>
</dbReference>
<keyword evidence="1" id="KW-0245">EGF-like domain</keyword>
<gene>
    <name evidence="5" type="ORF">P168DRAFT_229860</name>
</gene>
<keyword evidence="1" id="KW-1015">Disulfide bond</keyword>
<dbReference type="GeneID" id="36540729"/>
<dbReference type="VEuPathDB" id="FungiDB:P168DRAFT_229860"/>
<keyword evidence="3" id="KW-1133">Transmembrane helix</keyword>
<dbReference type="PANTHER" id="PTHR17178:SF0">
    <property type="entry name" value="SERGLYCIN"/>
    <property type="match status" value="1"/>
</dbReference>
<proteinExistence type="predicted"/>
<dbReference type="OrthoDB" id="283575at2759"/>
<keyword evidence="3" id="KW-0472">Membrane</keyword>
<evidence type="ECO:0000259" key="4">
    <source>
        <dbReference type="PROSITE" id="PS50026"/>
    </source>
</evidence>
<organism evidence="5 6">
    <name type="scientific">Aspergillus campestris (strain IBT 28561)</name>
    <dbReference type="NCBI Taxonomy" id="1392248"/>
    <lineage>
        <taxon>Eukaryota</taxon>
        <taxon>Fungi</taxon>
        <taxon>Dikarya</taxon>
        <taxon>Ascomycota</taxon>
        <taxon>Pezizomycotina</taxon>
        <taxon>Eurotiomycetes</taxon>
        <taxon>Eurotiomycetidae</taxon>
        <taxon>Eurotiales</taxon>
        <taxon>Aspergillaceae</taxon>
        <taxon>Aspergillus</taxon>
        <taxon>Aspergillus subgen. Circumdati</taxon>
    </lineage>
</organism>
<evidence type="ECO:0000256" key="2">
    <source>
        <dbReference type="SAM" id="MobiDB-lite"/>
    </source>
</evidence>
<dbReference type="PANTHER" id="PTHR17178">
    <property type="entry name" value="SECRETORY GRANULE PROTEOGLYCAN CORE PROTEIN"/>
    <property type="match status" value="1"/>
</dbReference>
<feature type="compositionally biased region" description="Pro residues" evidence="2">
    <location>
        <begin position="129"/>
        <end position="140"/>
    </location>
</feature>
<keyword evidence="6" id="KW-1185">Reference proteome</keyword>